<name>A0AAE0LJV4_9CHLO</name>
<proteinExistence type="predicted"/>
<evidence type="ECO:0000313" key="2">
    <source>
        <dbReference type="EMBL" id="KAK3287853.1"/>
    </source>
</evidence>
<dbReference type="EMBL" id="LGRX02000666">
    <property type="protein sequence ID" value="KAK3287853.1"/>
    <property type="molecule type" value="Genomic_DNA"/>
</dbReference>
<dbReference type="Proteomes" id="UP001190700">
    <property type="component" value="Unassembled WGS sequence"/>
</dbReference>
<dbReference type="AlphaFoldDB" id="A0AAE0LJV4"/>
<organism evidence="2 3">
    <name type="scientific">Cymbomonas tetramitiformis</name>
    <dbReference type="NCBI Taxonomy" id="36881"/>
    <lineage>
        <taxon>Eukaryota</taxon>
        <taxon>Viridiplantae</taxon>
        <taxon>Chlorophyta</taxon>
        <taxon>Pyramimonadophyceae</taxon>
        <taxon>Pyramimonadales</taxon>
        <taxon>Pyramimonadaceae</taxon>
        <taxon>Cymbomonas</taxon>
    </lineage>
</organism>
<evidence type="ECO:0000256" key="1">
    <source>
        <dbReference type="SAM" id="MobiDB-lite"/>
    </source>
</evidence>
<feature type="compositionally biased region" description="Polar residues" evidence="1">
    <location>
        <begin position="47"/>
        <end position="56"/>
    </location>
</feature>
<sequence>MSTFPPITPDPGLVEESLSSLHTTLITTVDEDREIESSPYSRCLTPSKPQSITKSESFGVGGGSGFGSVYEHRGMKYTPTKTNAGFISGGYRVAGNAGKVFVSQDKSDRARPNSVLGTADTQSEMAHWRTDLPSFGSQPLELPLLAPMETPKTPLEDQPEEQSVFRFHLPKMRELNEEAKPVDCGPGMRFKHYDAKVSWDTDDPELDASTWSDAFGAIRMNYSRNYP</sequence>
<evidence type="ECO:0000313" key="3">
    <source>
        <dbReference type="Proteomes" id="UP001190700"/>
    </source>
</evidence>
<protein>
    <submittedName>
        <fullName evidence="2">Uncharacterized protein</fullName>
    </submittedName>
</protein>
<reference evidence="2 3" key="1">
    <citation type="journal article" date="2015" name="Genome Biol. Evol.">
        <title>Comparative Genomics of a Bacterivorous Green Alga Reveals Evolutionary Causalities and Consequences of Phago-Mixotrophic Mode of Nutrition.</title>
        <authorList>
            <person name="Burns J.A."/>
            <person name="Paasch A."/>
            <person name="Narechania A."/>
            <person name="Kim E."/>
        </authorList>
    </citation>
    <scope>NUCLEOTIDE SEQUENCE [LARGE SCALE GENOMIC DNA]</scope>
    <source>
        <strain evidence="2 3">PLY_AMNH</strain>
    </source>
</reference>
<feature type="region of interest" description="Disordered" evidence="1">
    <location>
        <begin position="29"/>
        <end position="62"/>
    </location>
</feature>
<keyword evidence="3" id="KW-1185">Reference proteome</keyword>
<gene>
    <name evidence="2" type="ORF">CYMTET_4653</name>
</gene>
<comment type="caution">
    <text evidence="2">The sequence shown here is derived from an EMBL/GenBank/DDBJ whole genome shotgun (WGS) entry which is preliminary data.</text>
</comment>
<feature type="non-terminal residue" evidence="2">
    <location>
        <position position="227"/>
    </location>
</feature>
<accession>A0AAE0LJV4</accession>